<feature type="chain" id="PRO_5043370162" evidence="1">
    <location>
        <begin position="17"/>
        <end position="185"/>
    </location>
</feature>
<protein>
    <submittedName>
        <fullName evidence="2">Uncharacterized protein</fullName>
    </submittedName>
</protein>
<dbReference type="Proteomes" id="UP001153954">
    <property type="component" value="Unassembled WGS sequence"/>
</dbReference>
<feature type="signal peptide" evidence="1">
    <location>
        <begin position="1"/>
        <end position="16"/>
    </location>
</feature>
<organism evidence="2 3">
    <name type="scientific">Euphydryas editha</name>
    <name type="common">Edith's checkerspot</name>
    <dbReference type="NCBI Taxonomy" id="104508"/>
    <lineage>
        <taxon>Eukaryota</taxon>
        <taxon>Metazoa</taxon>
        <taxon>Ecdysozoa</taxon>
        <taxon>Arthropoda</taxon>
        <taxon>Hexapoda</taxon>
        <taxon>Insecta</taxon>
        <taxon>Pterygota</taxon>
        <taxon>Neoptera</taxon>
        <taxon>Endopterygota</taxon>
        <taxon>Lepidoptera</taxon>
        <taxon>Glossata</taxon>
        <taxon>Ditrysia</taxon>
        <taxon>Papilionoidea</taxon>
        <taxon>Nymphalidae</taxon>
        <taxon>Nymphalinae</taxon>
        <taxon>Euphydryas</taxon>
    </lineage>
</organism>
<evidence type="ECO:0000313" key="2">
    <source>
        <dbReference type="EMBL" id="CAH2089706.1"/>
    </source>
</evidence>
<sequence>MKFLIVFALCVAAASARFEIPDVVAAEAAEIQQILDLINHPNTDPATAAALEALLEEFLSPVKPDDNQIAVGPVIIDSEPEQGINVDPVIIDPVAPAASSPLVQVIINVNAGSPNAVNVEGSPVIENPEPSEEISIVELPEHVAVPQEVDPTPVIVVDAPEDNGPAIVAPVVIPEPVVVIPEALN</sequence>
<keyword evidence="3" id="KW-1185">Reference proteome</keyword>
<dbReference type="EMBL" id="CAKOGL010000008">
    <property type="protein sequence ID" value="CAH2089706.1"/>
    <property type="molecule type" value="Genomic_DNA"/>
</dbReference>
<proteinExistence type="predicted"/>
<evidence type="ECO:0000256" key="1">
    <source>
        <dbReference type="SAM" id="SignalP"/>
    </source>
</evidence>
<name>A0AAU9TV77_EUPED</name>
<accession>A0AAU9TV77</accession>
<dbReference type="AlphaFoldDB" id="A0AAU9TV77"/>
<keyword evidence="1" id="KW-0732">Signal</keyword>
<gene>
    <name evidence="2" type="ORF">EEDITHA_LOCUS5734</name>
</gene>
<comment type="caution">
    <text evidence="2">The sequence shown here is derived from an EMBL/GenBank/DDBJ whole genome shotgun (WGS) entry which is preliminary data.</text>
</comment>
<reference evidence="2" key="1">
    <citation type="submission" date="2022-03" db="EMBL/GenBank/DDBJ databases">
        <authorList>
            <person name="Tunstrom K."/>
        </authorList>
    </citation>
    <scope>NUCLEOTIDE SEQUENCE</scope>
</reference>
<evidence type="ECO:0000313" key="3">
    <source>
        <dbReference type="Proteomes" id="UP001153954"/>
    </source>
</evidence>